<feature type="region of interest" description="Disordered" evidence="1">
    <location>
        <begin position="84"/>
        <end position="121"/>
    </location>
</feature>
<dbReference type="AlphaFoldDB" id="A0AA89AHS4"/>
<dbReference type="EMBL" id="JAVXUP010002530">
    <property type="protein sequence ID" value="KAK3002803.1"/>
    <property type="molecule type" value="Genomic_DNA"/>
</dbReference>
<comment type="caution">
    <text evidence="2">The sequence shown here is derived from an EMBL/GenBank/DDBJ whole genome shotgun (WGS) entry which is preliminary data.</text>
</comment>
<accession>A0AA89AHS4</accession>
<sequence>MVKMCSKPSRIPIGFVPPVVEFATAVYAGKQKDGLPQGLCIRSLGFKSVAHYLIQTYCQKPDLENSGTKIPMSAKRSLPFSNMEAMSKEQISPEPDSNNDLQGLAKPKSEEKEANDDFKGEKDKEVQFLEGHGDGNLALKSSFEPVCDTEVMPKEKKPVFGDNESYGILKFEKENEMQFPDKRQGYSNVAPGGSSPEPANSHQLIIKRSDDNEQLSKPGHEDNKSDDEAKRKKEENMPILDIKYSNGGDVAVESIPEPVNNYALMIKPSADKQAFSKSDPEDENTEDELKREKKQNKPSLDNKHCFGEVVPESSSKSKKKTPCGTKPMPDSIAGRLRQRRGKTDHENSCTTSPRSDGIAGRLRLRRKRTRT</sequence>
<reference evidence="2" key="1">
    <citation type="submission" date="2022-12" db="EMBL/GenBank/DDBJ databases">
        <title>Draft genome assemblies for two species of Escallonia (Escalloniales).</title>
        <authorList>
            <person name="Chanderbali A."/>
            <person name="Dervinis C."/>
            <person name="Anghel I."/>
            <person name="Soltis D."/>
            <person name="Soltis P."/>
            <person name="Zapata F."/>
        </authorList>
    </citation>
    <scope>NUCLEOTIDE SEQUENCE</scope>
    <source>
        <strain evidence="2">UCBG64.0493</strain>
        <tissue evidence="2">Leaf</tissue>
    </source>
</reference>
<feature type="region of interest" description="Disordered" evidence="1">
    <location>
        <begin position="270"/>
        <end position="371"/>
    </location>
</feature>
<organism evidence="2 3">
    <name type="scientific">Escallonia herrerae</name>
    <dbReference type="NCBI Taxonomy" id="1293975"/>
    <lineage>
        <taxon>Eukaryota</taxon>
        <taxon>Viridiplantae</taxon>
        <taxon>Streptophyta</taxon>
        <taxon>Embryophyta</taxon>
        <taxon>Tracheophyta</taxon>
        <taxon>Spermatophyta</taxon>
        <taxon>Magnoliopsida</taxon>
        <taxon>eudicotyledons</taxon>
        <taxon>Gunneridae</taxon>
        <taxon>Pentapetalae</taxon>
        <taxon>asterids</taxon>
        <taxon>campanulids</taxon>
        <taxon>Escalloniales</taxon>
        <taxon>Escalloniaceae</taxon>
        <taxon>Escallonia</taxon>
    </lineage>
</organism>
<dbReference type="Proteomes" id="UP001188597">
    <property type="component" value="Unassembled WGS sequence"/>
</dbReference>
<feature type="region of interest" description="Disordered" evidence="1">
    <location>
        <begin position="172"/>
        <end position="251"/>
    </location>
</feature>
<name>A0AA89AHS4_9ASTE</name>
<keyword evidence="3" id="KW-1185">Reference proteome</keyword>
<proteinExistence type="predicted"/>
<feature type="compositionally biased region" description="Basic residues" evidence="1">
    <location>
        <begin position="362"/>
        <end position="371"/>
    </location>
</feature>
<feature type="compositionally biased region" description="Basic and acidic residues" evidence="1">
    <location>
        <begin position="107"/>
        <end position="121"/>
    </location>
</feature>
<evidence type="ECO:0000256" key="1">
    <source>
        <dbReference type="SAM" id="MobiDB-lite"/>
    </source>
</evidence>
<gene>
    <name evidence="2" type="ORF">RJ639_019369</name>
</gene>
<evidence type="ECO:0000313" key="3">
    <source>
        <dbReference type="Proteomes" id="UP001188597"/>
    </source>
</evidence>
<protein>
    <submittedName>
        <fullName evidence="2">Uncharacterized protein</fullName>
    </submittedName>
</protein>
<evidence type="ECO:0000313" key="2">
    <source>
        <dbReference type="EMBL" id="KAK3002803.1"/>
    </source>
</evidence>
<feature type="compositionally biased region" description="Basic and acidic residues" evidence="1">
    <location>
        <begin position="172"/>
        <end position="184"/>
    </location>
</feature>
<feature type="compositionally biased region" description="Basic and acidic residues" evidence="1">
    <location>
        <begin position="218"/>
        <end position="236"/>
    </location>
</feature>